<evidence type="ECO:0000313" key="6">
    <source>
        <dbReference type="EMBL" id="TKR96638.1"/>
    </source>
</evidence>
<dbReference type="Gene3D" id="1.10.287.4070">
    <property type="match status" value="1"/>
</dbReference>
<dbReference type="GO" id="GO:0032040">
    <property type="term" value="C:small-subunit processome"/>
    <property type="evidence" value="ECO:0007669"/>
    <property type="project" value="InterPro"/>
</dbReference>
<dbReference type="Pfam" id="PF01798">
    <property type="entry name" value="Nop"/>
    <property type="match status" value="1"/>
</dbReference>
<dbReference type="STRING" id="34508.A0A4U5PJ42"/>
<reference evidence="6 7" key="2">
    <citation type="journal article" date="2019" name="G3 (Bethesda)">
        <title>Hybrid Assembly of the Genome of the Entomopathogenic Nematode Steinernema carpocapsae Identifies the X-Chromosome.</title>
        <authorList>
            <person name="Serra L."/>
            <person name="Macchietto M."/>
            <person name="Macias-Munoz A."/>
            <person name="McGill C.J."/>
            <person name="Rodriguez I.M."/>
            <person name="Rodriguez B."/>
            <person name="Murad R."/>
            <person name="Mortazavi A."/>
        </authorList>
    </citation>
    <scope>NUCLEOTIDE SEQUENCE [LARGE SCALE GENOMIC DNA]</scope>
    <source>
        <strain evidence="6 7">ALL</strain>
    </source>
</reference>
<dbReference type="InterPro" id="IPR002687">
    <property type="entry name" value="Nop_dom"/>
</dbReference>
<reference evidence="6 7" key="1">
    <citation type="journal article" date="2015" name="Genome Biol.">
        <title>Comparative genomics of Steinernema reveals deeply conserved gene regulatory networks.</title>
        <authorList>
            <person name="Dillman A.R."/>
            <person name="Macchietto M."/>
            <person name="Porter C.F."/>
            <person name="Rogers A."/>
            <person name="Williams B."/>
            <person name="Antoshechkin I."/>
            <person name="Lee M.M."/>
            <person name="Goodwin Z."/>
            <person name="Lu X."/>
            <person name="Lewis E.E."/>
            <person name="Goodrich-Blair H."/>
            <person name="Stock S.P."/>
            <person name="Adams B.J."/>
            <person name="Sternberg P.W."/>
            <person name="Mortazavi A."/>
        </authorList>
    </citation>
    <scope>NUCLEOTIDE SEQUENCE [LARGE SCALE GENOMIC DNA]</scope>
    <source>
        <strain evidence="6 7">ALL</strain>
    </source>
</reference>
<dbReference type="InterPro" id="IPR045056">
    <property type="entry name" value="Nop56/Nop58"/>
</dbReference>
<dbReference type="AlphaFoldDB" id="A0A4U5PJ42"/>
<protein>
    <recommendedName>
        <fullName evidence="5">Nop domain-containing protein</fullName>
    </recommendedName>
</protein>
<dbReference type="SUPFAM" id="SSF89124">
    <property type="entry name" value="Nop domain"/>
    <property type="match status" value="1"/>
</dbReference>
<evidence type="ECO:0000256" key="4">
    <source>
        <dbReference type="SAM" id="MobiDB-lite"/>
    </source>
</evidence>
<evidence type="ECO:0000256" key="2">
    <source>
        <dbReference type="ARBA" id="ARBA00022517"/>
    </source>
</evidence>
<feature type="compositionally biased region" description="Basic and acidic residues" evidence="4">
    <location>
        <begin position="216"/>
        <end position="227"/>
    </location>
</feature>
<feature type="domain" description="Nop" evidence="5">
    <location>
        <begin position="41"/>
        <end position="169"/>
    </location>
</feature>
<proteinExistence type="predicted"/>
<comment type="subcellular location">
    <subcellularLocation>
        <location evidence="1">Nucleus</location>
        <location evidence="1">Nucleolus</location>
    </subcellularLocation>
</comment>
<evidence type="ECO:0000256" key="3">
    <source>
        <dbReference type="ARBA" id="ARBA00023242"/>
    </source>
</evidence>
<evidence type="ECO:0000256" key="1">
    <source>
        <dbReference type="ARBA" id="ARBA00004604"/>
    </source>
</evidence>
<dbReference type="OrthoDB" id="6780543at2759"/>
<dbReference type="PANTHER" id="PTHR10894:SF1">
    <property type="entry name" value="NUCLEOLAR PROTEIN 58"/>
    <property type="match status" value="1"/>
</dbReference>
<dbReference type="InterPro" id="IPR036070">
    <property type="entry name" value="Nop_dom_sf"/>
</dbReference>
<sequence>MGTDIAENDLIHIQQLADQVLEMSDYRAKLSEYLKNRMVALAPNLTVLLGELVGARLVAHAGSLVSLAKYPASTVQILGAEKALFRALKTKRDTPKYGLIYHAQLIGQASTAFKGKVIFILIFSRWPASSPRRSPLATRIDALAEESNGAQVGIEARANLEAQMRNEQERLAHKGPGAHKQKGGYQFKSEVHTYDTSNDTAMKKGKKRRFEEDEVEEKKPKKVKEEVKEEEDSDDE</sequence>
<dbReference type="GO" id="GO:0031428">
    <property type="term" value="C:box C/D methylation guide snoRNP complex"/>
    <property type="evidence" value="ECO:0007669"/>
    <property type="project" value="InterPro"/>
</dbReference>
<comment type="caution">
    <text evidence="6">The sequence shown here is derived from an EMBL/GenBank/DDBJ whole genome shotgun (WGS) entry which is preliminary data.</text>
</comment>
<dbReference type="GO" id="GO:0030515">
    <property type="term" value="F:snoRNA binding"/>
    <property type="evidence" value="ECO:0007669"/>
    <property type="project" value="InterPro"/>
</dbReference>
<gene>
    <name evidence="6" type="ORF">L596_010632</name>
</gene>
<dbReference type="Gene3D" id="1.10.246.90">
    <property type="entry name" value="Nop domain"/>
    <property type="match status" value="1"/>
</dbReference>
<dbReference type="GO" id="GO:0042254">
    <property type="term" value="P:ribosome biogenesis"/>
    <property type="evidence" value="ECO:0007669"/>
    <property type="project" value="UniProtKB-KW"/>
</dbReference>
<organism evidence="6 7">
    <name type="scientific">Steinernema carpocapsae</name>
    <name type="common">Entomopathogenic nematode</name>
    <dbReference type="NCBI Taxonomy" id="34508"/>
    <lineage>
        <taxon>Eukaryota</taxon>
        <taxon>Metazoa</taxon>
        <taxon>Ecdysozoa</taxon>
        <taxon>Nematoda</taxon>
        <taxon>Chromadorea</taxon>
        <taxon>Rhabditida</taxon>
        <taxon>Tylenchina</taxon>
        <taxon>Panagrolaimomorpha</taxon>
        <taxon>Strongyloidoidea</taxon>
        <taxon>Steinernematidae</taxon>
        <taxon>Steinernema</taxon>
    </lineage>
</organism>
<dbReference type="PROSITE" id="PS51358">
    <property type="entry name" value="NOP"/>
    <property type="match status" value="1"/>
</dbReference>
<evidence type="ECO:0000313" key="7">
    <source>
        <dbReference type="Proteomes" id="UP000298663"/>
    </source>
</evidence>
<feature type="region of interest" description="Disordered" evidence="4">
    <location>
        <begin position="171"/>
        <end position="236"/>
    </location>
</feature>
<name>A0A4U5PJ42_STECR</name>
<dbReference type="PANTHER" id="PTHR10894">
    <property type="entry name" value="NUCLEOLAR PROTEIN 5 NUCLEOLAR PROTEIN NOP5 NOP58"/>
    <property type="match status" value="1"/>
</dbReference>
<dbReference type="InterPro" id="IPR042239">
    <property type="entry name" value="Nop_C"/>
</dbReference>
<keyword evidence="7" id="KW-1185">Reference proteome</keyword>
<keyword evidence="2" id="KW-0690">Ribosome biogenesis</keyword>
<accession>A0A4U5PJ42</accession>
<keyword evidence="3" id="KW-0539">Nucleus</keyword>
<evidence type="ECO:0000259" key="5">
    <source>
        <dbReference type="PROSITE" id="PS51358"/>
    </source>
</evidence>
<dbReference type="Proteomes" id="UP000298663">
    <property type="component" value="Unassembled WGS sequence"/>
</dbReference>
<dbReference type="EMBL" id="AZBU02000002">
    <property type="protein sequence ID" value="TKR96638.1"/>
    <property type="molecule type" value="Genomic_DNA"/>
</dbReference>